<organism evidence="3 4">
    <name type="scientific">Candidatus Portnoybacteria bacterium RIFCSPLOWO2_02_FULL_39_11</name>
    <dbReference type="NCBI Taxonomy" id="1802001"/>
    <lineage>
        <taxon>Bacteria</taxon>
        <taxon>Candidatus Portnoyibacteriota</taxon>
    </lineage>
</organism>
<keyword evidence="2" id="KW-0472">Membrane</keyword>
<comment type="caution">
    <text evidence="3">The sequence shown here is derived from an EMBL/GenBank/DDBJ whole genome shotgun (WGS) entry which is preliminary data.</text>
</comment>
<feature type="transmembrane region" description="Helical" evidence="2">
    <location>
        <begin position="426"/>
        <end position="447"/>
    </location>
</feature>
<feature type="compositionally biased region" description="Basic and acidic residues" evidence="1">
    <location>
        <begin position="237"/>
        <end position="267"/>
    </location>
</feature>
<feature type="compositionally biased region" description="Basic and acidic residues" evidence="1">
    <location>
        <begin position="100"/>
        <end position="123"/>
    </location>
</feature>
<protein>
    <submittedName>
        <fullName evidence="3">Uncharacterized protein</fullName>
    </submittedName>
</protein>
<evidence type="ECO:0000256" key="2">
    <source>
        <dbReference type="SAM" id="Phobius"/>
    </source>
</evidence>
<dbReference type="AlphaFoldDB" id="A0A1G2FT24"/>
<evidence type="ECO:0000256" key="1">
    <source>
        <dbReference type="SAM" id="MobiDB-lite"/>
    </source>
</evidence>
<name>A0A1G2FT24_9BACT</name>
<reference evidence="3 4" key="1">
    <citation type="journal article" date="2016" name="Nat. Commun.">
        <title>Thousands of microbial genomes shed light on interconnected biogeochemical processes in an aquifer system.</title>
        <authorList>
            <person name="Anantharaman K."/>
            <person name="Brown C.T."/>
            <person name="Hug L.A."/>
            <person name="Sharon I."/>
            <person name="Castelle C.J."/>
            <person name="Probst A.J."/>
            <person name="Thomas B.C."/>
            <person name="Singh A."/>
            <person name="Wilkins M.J."/>
            <person name="Karaoz U."/>
            <person name="Brodie E.L."/>
            <person name="Williams K.H."/>
            <person name="Hubbard S.S."/>
            <person name="Banfield J.F."/>
        </authorList>
    </citation>
    <scope>NUCLEOTIDE SEQUENCE [LARGE SCALE GENOMIC DNA]</scope>
</reference>
<keyword evidence="2" id="KW-1133">Transmembrane helix</keyword>
<proteinExistence type="predicted"/>
<evidence type="ECO:0000313" key="3">
    <source>
        <dbReference type="EMBL" id="OGZ41183.1"/>
    </source>
</evidence>
<feature type="compositionally biased region" description="Basic and acidic residues" evidence="1">
    <location>
        <begin position="130"/>
        <end position="165"/>
    </location>
</feature>
<dbReference type="Proteomes" id="UP000177126">
    <property type="component" value="Unassembled WGS sequence"/>
</dbReference>
<dbReference type="EMBL" id="MHNF01000017">
    <property type="protein sequence ID" value="OGZ41183.1"/>
    <property type="molecule type" value="Genomic_DNA"/>
</dbReference>
<gene>
    <name evidence="3" type="ORF">A3B04_02315</name>
</gene>
<sequence length="700" mass="76016">MDIKSVKPTFAQDANTALNKGSGSFGSPSLMEQFVIRTMNNDLKKVSAQPTSGLTGIEVALPPARSTAPHVATQSESDETAPARDMKTAPTAIAPQPTPADKKEAEKKKAAEAAAKKKTEKLIQEQNQAEQKKQEAAAKEAKIKLAQEQKQAKETAEKAAKEARLAAKQKSIQTKQAQQLQFRRFLEQAALKLAAKEFDLAIAEAQKIIDNEQAGWFAKWRAERLINKAQKQRRNKNQAEQKKQEAAAKEDKIKLAQEQKQRQDEIASAKPIIKMPLPTINATAIHNKTDMAAEPASIKPTEPPIFTPKPGAPVAVAPLNLPTIEEAPIKIAESPTAPKIEQKPVAPSDERSEFYGVEPRGEDLSEKPIATWPKEPQKINEPMLAVPAPARPITASIPLPAGIKLDKSEKIDESAVAEAEFDIKKILLFGFGSLAVLALVIGGLWYFSKQPANNIAQITQSPSPKPSATAPALVIAPAPLFITDSRKIFELKPGQEKANFQEAMAQVAQTDEPAGNFVYILFQDTIGNWPSLDKLASSTATDIFDLPTQSNASALKDQLNMNSFSFFAYSQSQNGVGDSPFNGSPTTSGRMGLVVKINSASVDQLAKSLKDLEQLMLPGLKIMIPAIKETPANPAFSTNVYKNINIRYVNLPAPDLSFDYAVLNDKLIFATSKVSMYAIIDRILNSSNSFNQPAAPPEIP</sequence>
<keyword evidence="2" id="KW-0812">Transmembrane</keyword>
<feature type="region of interest" description="Disordered" evidence="1">
    <location>
        <begin position="230"/>
        <end position="267"/>
    </location>
</feature>
<feature type="region of interest" description="Disordered" evidence="1">
    <location>
        <begin position="54"/>
        <end position="170"/>
    </location>
</feature>
<accession>A0A1G2FT24</accession>
<evidence type="ECO:0000313" key="4">
    <source>
        <dbReference type="Proteomes" id="UP000177126"/>
    </source>
</evidence>